<reference evidence="2" key="1">
    <citation type="submission" date="2019-05" db="EMBL/GenBank/DDBJ databases">
        <title>Methanoculleus sp. FWC-SCC1, a methanogenic archaeon isolated from deep marine cold seep.</title>
        <authorList>
            <person name="Chen Y.-W."/>
            <person name="Chen S.-C."/>
            <person name="Teng N.-H."/>
            <person name="Lai M.-C."/>
        </authorList>
    </citation>
    <scope>NUCLEOTIDE SEQUENCE</scope>
    <source>
        <strain evidence="2">FWC-SCC1</strain>
    </source>
</reference>
<dbReference type="Pfam" id="PF14258">
    <property type="entry name" value="DUF4350"/>
    <property type="match status" value="1"/>
</dbReference>
<evidence type="ECO:0000259" key="1">
    <source>
        <dbReference type="Pfam" id="PF14258"/>
    </source>
</evidence>
<keyword evidence="3" id="KW-1185">Reference proteome</keyword>
<protein>
    <submittedName>
        <fullName evidence="2">DUF4350 domain-containing protein</fullName>
    </submittedName>
</protein>
<comment type="caution">
    <text evidence="2">The sequence shown here is derived from an EMBL/GenBank/DDBJ whole genome shotgun (WGS) entry which is preliminary data.</text>
</comment>
<dbReference type="EMBL" id="VCYH01000007">
    <property type="protein sequence ID" value="MDN7025344.1"/>
    <property type="molecule type" value="Genomic_DNA"/>
</dbReference>
<dbReference type="InterPro" id="IPR025646">
    <property type="entry name" value="DUF4350"/>
</dbReference>
<evidence type="ECO:0000313" key="3">
    <source>
        <dbReference type="Proteomes" id="UP001168338"/>
    </source>
</evidence>
<gene>
    <name evidence="2" type="ORF">FGU65_10640</name>
</gene>
<dbReference type="Proteomes" id="UP001168338">
    <property type="component" value="Unassembled WGS sequence"/>
</dbReference>
<evidence type="ECO:0000313" key="2">
    <source>
        <dbReference type="EMBL" id="MDN7025344.1"/>
    </source>
</evidence>
<feature type="domain" description="DUF4350" evidence="1">
    <location>
        <begin position="34"/>
        <end position="236"/>
    </location>
</feature>
<proteinExistence type="predicted"/>
<dbReference type="RefSeq" id="WP_301664495.1">
    <property type="nucleotide sequence ID" value="NZ_VCYH01000007.1"/>
</dbReference>
<sequence>MSNRRMWIVAGVLMLAVVAVSAHLTTTTEEYSRYNIQWNGTSGCVERFIKSGAVEVHETASLEGHRNALLVIIAPAGSYTPAEIERYRAFLEQGNSILLADDDGSGNQLLGELGSSIRLVPGNVSGAERSYTDPGAVTGRRCSDHPLLTNCTALQFNHPGTVTGGTALIRTSPLSWIDQNGNGRIDPGEPQGGYTLCSRENAGSGEIIVLADPSIFINAMLAIDGEVDNARFLRQVTGAYPSVLLDQTRSRTASGGDVIDGISAVRSSPWRVLIAGLVVLPAIIIFGRRKTEESDNA</sequence>
<accession>A0ABT8MBM7</accession>
<organism evidence="2 3">
    <name type="scientific">Methanoculleus frigidifontis</name>
    <dbReference type="NCBI Taxonomy" id="2584085"/>
    <lineage>
        <taxon>Archaea</taxon>
        <taxon>Methanobacteriati</taxon>
        <taxon>Methanobacteriota</taxon>
        <taxon>Stenosarchaea group</taxon>
        <taxon>Methanomicrobia</taxon>
        <taxon>Methanomicrobiales</taxon>
        <taxon>Methanomicrobiaceae</taxon>
        <taxon>Methanoculleus</taxon>
    </lineage>
</organism>
<name>A0ABT8MBM7_9EURY</name>